<keyword evidence="2" id="KW-1185">Reference proteome</keyword>
<accession>A0ABV2UHG2</accession>
<gene>
    <name evidence="1" type="ORF">ABZV61_31870</name>
</gene>
<organism evidence="1 2">
    <name type="scientific">Streptomyces sp. 900116325</name>
    <dbReference type="NCBI Taxonomy" id="3154295"/>
    <lineage>
        <taxon>Bacteria</taxon>
        <taxon>Bacillati</taxon>
        <taxon>Actinomycetota</taxon>
        <taxon>Actinomycetes</taxon>
        <taxon>Kitasatosporales</taxon>
        <taxon>Streptomycetaceae</taxon>
        <taxon>Streptomyces</taxon>
    </lineage>
</organism>
<proteinExistence type="predicted"/>
<evidence type="ECO:0000313" key="2">
    <source>
        <dbReference type="Proteomes" id="UP001550044"/>
    </source>
</evidence>
<protein>
    <submittedName>
        <fullName evidence="1">Uncharacterized protein</fullName>
    </submittedName>
</protein>
<comment type="caution">
    <text evidence="1">The sequence shown here is derived from an EMBL/GenBank/DDBJ whole genome shotgun (WGS) entry which is preliminary data.</text>
</comment>
<name>A0ABV2UHG2_9ACTN</name>
<reference evidence="1 2" key="1">
    <citation type="submission" date="2024-06" db="EMBL/GenBank/DDBJ databases">
        <title>The Natural Products Discovery Center: Release of the First 8490 Sequenced Strains for Exploring Actinobacteria Biosynthetic Diversity.</title>
        <authorList>
            <person name="Kalkreuter E."/>
            <person name="Kautsar S.A."/>
            <person name="Yang D."/>
            <person name="Bader C.D."/>
            <person name="Teijaro C.N."/>
            <person name="Fluegel L."/>
            <person name="Davis C.M."/>
            <person name="Simpson J.R."/>
            <person name="Lauterbach L."/>
            <person name="Steele A.D."/>
            <person name="Gui C."/>
            <person name="Meng S."/>
            <person name="Li G."/>
            <person name="Viehrig K."/>
            <person name="Ye F."/>
            <person name="Su P."/>
            <person name="Kiefer A.F."/>
            <person name="Nichols A."/>
            <person name="Cepeda A.J."/>
            <person name="Yan W."/>
            <person name="Fan B."/>
            <person name="Jiang Y."/>
            <person name="Adhikari A."/>
            <person name="Zheng C.-J."/>
            <person name="Schuster L."/>
            <person name="Cowan T.M."/>
            <person name="Smanski M.J."/>
            <person name="Chevrette M.G."/>
            <person name="De Carvalho L.P.S."/>
            <person name="Shen B."/>
        </authorList>
    </citation>
    <scope>NUCLEOTIDE SEQUENCE [LARGE SCALE GENOMIC DNA]</scope>
    <source>
        <strain evidence="1 2">NPDC005137</strain>
    </source>
</reference>
<dbReference type="Proteomes" id="UP001550044">
    <property type="component" value="Unassembled WGS sequence"/>
</dbReference>
<dbReference type="EMBL" id="JBEXIP010000035">
    <property type="protein sequence ID" value="MET8437276.1"/>
    <property type="molecule type" value="Genomic_DNA"/>
</dbReference>
<evidence type="ECO:0000313" key="1">
    <source>
        <dbReference type="EMBL" id="MET8437276.1"/>
    </source>
</evidence>
<dbReference type="RefSeq" id="WP_356711951.1">
    <property type="nucleotide sequence ID" value="NZ_JBEXIP010000035.1"/>
</dbReference>
<sequence length="186" mass="19827">MLEAGVCEGEPRLDVCLFLSGRQRCGVIAYCCDVFGQALGVVPGACLFFEVFDAIGVGVCGAGFPHGGFSALLLCFSGLLVCKAFAFRGFAAEADFLRDFGDLVFQRPVGEVGPFAGAVWAAASEDELQAVRAGVPRSSRMPATQLVSRYFADNSGYVLTVIMIRARRYAPAMPHPRSVSSGPDWK</sequence>